<gene>
    <name evidence="2" type="ORF">BRAPAZ1V2_A06P09060.2</name>
</gene>
<dbReference type="Gramene" id="A06p09060.2_BraZ1">
    <property type="protein sequence ID" value="A06p09060.2_BraZ1.CDS"/>
    <property type="gene ID" value="A06g09060.2_BraZ1"/>
</dbReference>
<dbReference type="Proteomes" id="UP000694005">
    <property type="component" value="Chromosome A06"/>
</dbReference>
<keyword evidence="1" id="KW-0812">Transmembrane</keyword>
<keyword evidence="1" id="KW-0472">Membrane</keyword>
<name>A0A8D9G5E4_BRACM</name>
<reference evidence="2 3" key="1">
    <citation type="submission" date="2021-07" db="EMBL/GenBank/DDBJ databases">
        <authorList>
            <consortium name="Genoscope - CEA"/>
            <person name="William W."/>
        </authorList>
    </citation>
    <scope>NUCLEOTIDE SEQUENCE [LARGE SCALE GENOMIC DNA]</scope>
</reference>
<dbReference type="EMBL" id="LS974622">
    <property type="protein sequence ID" value="CAG7868666.1"/>
    <property type="molecule type" value="Genomic_DNA"/>
</dbReference>
<accession>A0A8D9G5E4</accession>
<sequence>MGVALTLSLTGTSRAYSLKWSLLKRISKFPQPFAKTTLSPSDVNMKQKQIRATKDNVRLGLRRISTPSFYNETLRCTCPGFYLFFFIQLCLVNYCLCSLILSNVSLLLMAITDRSIFAVAKLITFMGLKMDGLDLPGSLTISQPTELLQQP</sequence>
<keyword evidence="1" id="KW-1133">Transmembrane helix</keyword>
<dbReference type="AlphaFoldDB" id="A0A8D9G5E4"/>
<evidence type="ECO:0000313" key="2">
    <source>
        <dbReference type="EMBL" id="CAG7868666.1"/>
    </source>
</evidence>
<proteinExistence type="predicted"/>
<protein>
    <submittedName>
        <fullName evidence="2">Uncharacterized protein</fullName>
    </submittedName>
</protein>
<organism evidence="2 3">
    <name type="scientific">Brassica campestris</name>
    <name type="common">Field mustard</name>
    <dbReference type="NCBI Taxonomy" id="3711"/>
    <lineage>
        <taxon>Eukaryota</taxon>
        <taxon>Viridiplantae</taxon>
        <taxon>Streptophyta</taxon>
        <taxon>Embryophyta</taxon>
        <taxon>Tracheophyta</taxon>
        <taxon>Spermatophyta</taxon>
        <taxon>Magnoliopsida</taxon>
        <taxon>eudicotyledons</taxon>
        <taxon>Gunneridae</taxon>
        <taxon>Pentapetalae</taxon>
        <taxon>rosids</taxon>
        <taxon>malvids</taxon>
        <taxon>Brassicales</taxon>
        <taxon>Brassicaceae</taxon>
        <taxon>Brassiceae</taxon>
        <taxon>Brassica</taxon>
    </lineage>
</organism>
<feature type="transmembrane region" description="Helical" evidence="1">
    <location>
        <begin position="81"/>
        <end position="111"/>
    </location>
</feature>
<evidence type="ECO:0000313" key="3">
    <source>
        <dbReference type="Proteomes" id="UP000694005"/>
    </source>
</evidence>
<evidence type="ECO:0000256" key="1">
    <source>
        <dbReference type="SAM" id="Phobius"/>
    </source>
</evidence>